<evidence type="ECO:0000313" key="3">
    <source>
        <dbReference type="Proteomes" id="UP000000496"/>
    </source>
</evidence>
<reference key="1">
    <citation type="journal article" date="2011" name="Mol. Biol. Evol.">
        <title>Unity in variety -- the pan-genome of the Chlamydiae.</title>
        <authorList>
            <person name="Collingro A."/>
            <person name="Tischler P."/>
            <person name="Weinmaier T."/>
            <person name="Penz T."/>
            <person name="Heinz E."/>
            <person name="Brunham R.C."/>
            <person name="Read T.D."/>
            <person name="Bavoil P.M."/>
            <person name="Sachse K."/>
            <person name="Kahane S."/>
            <person name="Friedman M.G."/>
            <person name="Rattei T."/>
            <person name="Myers G.S.A."/>
            <person name="Horn M."/>
        </authorList>
    </citation>
    <scope>NUCLEOTIDE SEQUENCE</scope>
    <source>
        <strain>Z</strain>
    </source>
</reference>
<dbReference type="KEGG" id="sng:SNE_A02100"/>
<dbReference type="InterPro" id="IPR011051">
    <property type="entry name" value="RmlC_Cupin_sf"/>
</dbReference>
<dbReference type="EMBL" id="FR872582">
    <property type="protein sequence ID" value="CCB88087.1"/>
    <property type="molecule type" value="Genomic_DNA"/>
</dbReference>
<protein>
    <recommendedName>
        <fullName evidence="1">Cupin type-2 domain-containing protein</fullName>
    </recommendedName>
</protein>
<proteinExistence type="predicted"/>
<sequence length="110" mass="12748">MEKRFHFQAMEWEPIKNKLSIRQVDGKNITILNAQFEKGCLVERHQHANEQVSYVLKGCLKGTVGENEYLLKEGDAILIPPNIPHDWKALEDTITLEVFSPTREKPQFND</sequence>
<dbReference type="InterPro" id="IPR013096">
    <property type="entry name" value="Cupin_2"/>
</dbReference>
<dbReference type="HOGENOM" id="CLU_134269_0_0_0"/>
<dbReference type="STRING" id="331113.SNE_A02100"/>
<organism evidence="2 3">
    <name type="scientific">Simkania negevensis (strain ATCC VR-1471 / DSM 27360 / Z)</name>
    <dbReference type="NCBI Taxonomy" id="331113"/>
    <lineage>
        <taxon>Bacteria</taxon>
        <taxon>Pseudomonadati</taxon>
        <taxon>Chlamydiota</taxon>
        <taxon>Chlamydiia</taxon>
        <taxon>Parachlamydiales</taxon>
        <taxon>Simkaniaceae</taxon>
        <taxon>Simkania</taxon>
    </lineage>
</organism>
<dbReference type="InterPro" id="IPR052535">
    <property type="entry name" value="Bacilysin_H2HPP_isomerase"/>
</dbReference>
<evidence type="ECO:0000313" key="2">
    <source>
        <dbReference type="EMBL" id="CCB88087.1"/>
    </source>
</evidence>
<dbReference type="Pfam" id="PF07883">
    <property type="entry name" value="Cupin_2"/>
    <property type="match status" value="1"/>
</dbReference>
<keyword evidence="3" id="KW-1185">Reference proteome</keyword>
<dbReference type="PANTHER" id="PTHR40112:SF1">
    <property type="entry name" value="H2HPP ISOMERASE"/>
    <property type="match status" value="1"/>
</dbReference>
<dbReference type="PANTHER" id="PTHR40112">
    <property type="entry name" value="H2HPP ISOMERASE"/>
    <property type="match status" value="1"/>
</dbReference>
<dbReference type="Proteomes" id="UP000000496">
    <property type="component" value="Chromosome gsn.131"/>
</dbReference>
<dbReference type="eggNOG" id="COG1917">
    <property type="taxonomic scope" value="Bacteria"/>
</dbReference>
<dbReference type="InterPro" id="IPR014710">
    <property type="entry name" value="RmlC-like_jellyroll"/>
</dbReference>
<gene>
    <name evidence="2" type="ordered locus">SNE_A02100</name>
</gene>
<dbReference type="AlphaFoldDB" id="F8L5U5"/>
<dbReference type="Gene3D" id="2.60.120.10">
    <property type="entry name" value="Jelly Rolls"/>
    <property type="match status" value="1"/>
</dbReference>
<dbReference type="CDD" id="cd02238">
    <property type="entry name" value="cupin_KdgF"/>
    <property type="match status" value="1"/>
</dbReference>
<name>F8L5U5_SIMNZ</name>
<accession>F8L5U5</accession>
<feature type="domain" description="Cupin type-2" evidence="1">
    <location>
        <begin position="36"/>
        <end position="98"/>
    </location>
</feature>
<evidence type="ECO:0000259" key="1">
    <source>
        <dbReference type="Pfam" id="PF07883"/>
    </source>
</evidence>
<reference evidence="2 3" key="2">
    <citation type="journal article" date="2011" name="Mol. Biol. Evol.">
        <title>Unity in variety--the pan-genome of the Chlamydiae.</title>
        <authorList>
            <person name="Collingro A."/>
            <person name="Tischler P."/>
            <person name="Weinmaier T."/>
            <person name="Penz T."/>
            <person name="Heinz E."/>
            <person name="Brunham R.C."/>
            <person name="Read T.D."/>
            <person name="Bavoil P.M."/>
            <person name="Sachse K."/>
            <person name="Kahane S."/>
            <person name="Friedman M.G."/>
            <person name="Rattei T."/>
            <person name="Myers G.S."/>
            <person name="Horn M."/>
        </authorList>
    </citation>
    <scope>NUCLEOTIDE SEQUENCE [LARGE SCALE GENOMIC DNA]</scope>
    <source>
        <strain evidence="3">ATCC VR-1471 / Z</strain>
    </source>
</reference>
<dbReference type="SUPFAM" id="SSF51182">
    <property type="entry name" value="RmlC-like cupins"/>
    <property type="match status" value="1"/>
</dbReference>